<sequence length="84" mass="9875">MRRYHQLPEVDFRMIRIGVLGRIMEGDEAGKFVLIKELPDAPPSYLVLTGADEEFKRSGGDEWVEDYPSLISFFQEARWVVEWR</sequence>
<gene>
    <name evidence="1" type="ORF">Pka01_37120</name>
</gene>
<dbReference type="Proteomes" id="UP000630097">
    <property type="component" value="Unassembled WGS sequence"/>
</dbReference>
<accession>A0A8J3M1D6</accession>
<protein>
    <submittedName>
        <fullName evidence="1">Uncharacterized protein</fullName>
    </submittedName>
</protein>
<name>A0A8J3M1D6_9ACTN</name>
<organism evidence="1 2">
    <name type="scientific">Planotetraspora kaengkrachanensis</name>
    <dbReference type="NCBI Taxonomy" id="575193"/>
    <lineage>
        <taxon>Bacteria</taxon>
        <taxon>Bacillati</taxon>
        <taxon>Actinomycetota</taxon>
        <taxon>Actinomycetes</taxon>
        <taxon>Streptosporangiales</taxon>
        <taxon>Streptosporangiaceae</taxon>
        <taxon>Planotetraspora</taxon>
    </lineage>
</organism>
<evidence type="ECO:0000313" key="2">
    <source>
        <dbReference type="Proteomes" id="UP000630097"/>
    </source>
</evidence>
<keyword evidence="2" id="KW-1185">Reference proteome</keyword>
<reference evidence="1 2" key="1">
    <citation type="submission" date="2021-01" db="EMBL/GenBank/DDBJ databases">
        <title>Whole genome shotgun sequence of Planotetraspora kaengkrachanensis NBRC 104272.</title>
        <authorList>
            <person name="Komaki H."/>
            <person name="Tamura T."/>
        </authorList>
    </citation>
    <scope>NUCLEOTIDE SEQUENCE [LARGE SCALE GENOMIC DNA]</scope>
    <source>
        <strain evidence="1 2">NBRC 104272</strain>
    </source>
</reference>
<evidence type="ECO:0000313" key="1">
    <source>
        <dbReference type="EMBL" id="GIG80585.1"/>
    </source>
</evidence>
<dbReference type="EMBL" id="BONV01000015">
    <property type="protein sequence ID" value="GIG80585.1"/>
    <property type="molecule type" value="Genomic_DNA"/>
</dbReference>
<comment type="caution">
    <text evidence="1">The sequence shown here is derived from an EMBL/GenBank/DDBJ whole genome shotgun (WGS) entry which is preliminary data.</text>
</comment>
<proteinExistence type="predicted"/>
<dbReference type="RefSeq" id="WP_203883998.1">
    <property type="nucleotide sequence ID" value="NZ_BAABHH010000014.1"/>
</dbReference>
<dbReference type="AlphaFoldDB" id="A0A8J3M1D6"/>